<evidence type="ECO:0000256" key="1">
    <source>
        <dbReference type="ARBA" id="ARBA00022490"/>
    </source>
</evidence>
<dbReference type="FunFam" id="3.65.10.10:FF:000015">
    <property type="entry name" value="3-phosphoshikimate 1-carboxyvinyltransferase"/>
    <property type="match status" value="1"/>
</dbReference>
<accession>A0A8F5BS04</accession>
<feature type="binding site" evidence="5">
    <location>
        <position position="181"/>
    </location>
    <ligand>
        <name>3-phosphoshikimate</name>
        <dbReference type="ChEBI" id="CHEBI:145989"/>
    </ligand>
</feature>
<feature type="binding site" evidence="5">
    <location>
        <position position="154"/>
    </location>
    <ligand>
        <name>3-phosphoshikimate</name>
        <dbReference type="ChEBI" id="CHEBI:145989"/>
    </ligand>
</feature>
<feature type="active site" description="Proton acceptor" evidence="5">
    <location>
        <position position="296"/>
    </location>
</feature>
<evidence type="ECO:0000313" key="8">
    <source>
        <dbReference type="Proteomes" id="UP000694018"/>
    </source>
</evidence>
<protein>
    <recommendedName>
        <fullName evidence="5">3-phosphoshikimate 1-carboxyvinyltransferase</fullName>
        <ecNumber evidence="5">2.5.1.19</ecNumber>
    </recommendedName>
    <alternativeName>
        <fullName evidence="5">5-enolpyruvylshikimate-3-phosphate synthase</fullName>
        <shortName evidence="5">EPSP synthase</shortName>
        <shortName evidence="5">EPSPS</shortName>
    </alternativeName>
</protein>
<evidence type="ECO:0000256" key="3">
    <source>
        <dbReference type="ARBA" id="ARBA00022679"/>
    </source>
</evidence>
<feature type="binding site" evidence="5">
    <location>
        <position position="113"/>
    </location>
    <ligand>
        <name>phosphoenolpyruvate</name>
        <dbReference type="ChEBI" id="CHEBI:58702"/>
    </ligand>
</feature>
<dbReference type="EC" id="2.5.1.19" evidence="5"/>
<feature type="binding site" evidence="5">
    <location>
        <position position="296"/>
    </location>
    <ligand>
        <name>3-phosphoshikimate</name>
        <dbReference type="ChEBI" id="CHEBI:145989"/>
    </ligand>
</feature>
<keyword evidence="2 5" id="KW-0028">Amino-acid biosynthesis</keyword>
<dbReference type="GO" id="GO:0008652">
    <property type="term" value="P:amino acid biosynthetic process"/>
    <property type="evidence" value="ECO:0007669"/>
    <property type="project" value="UniProtKB-KW"/>
</dbReference>
<feature type="domain" description="Enolpyruvate transferase" evidence="6">
    <location>
        <begin position="7"/>
        <end position="404"/>
    </location>
</feature>
<dbReference type="PIRSF" id="PIRSF000505">
    <property type="entry name" value="EPSPS"/>
    <property type="match status" value="1"/>
</dbReference>
<name>A0A8F5BS04_SACSH</name>
<feature type="binding site" evidence="5">
    <location>
        <position position="20"/>
    </location>
    <ligand>
        <name>phosphoenolpyruvate</name>
        <dbReference type="ChEBI" id="CHEBI:58702"/>
    </ligand>
</feature>
<comment type="subunit">
    <text evidence="5">Monomer.</text>
</comment>
<dbReference type="CDD" id="cd01556">
    <property type="entry name" value="EPSP_synthase"/>
    <property type="match status" value="1"/>
</dbReference>
<feature type="binding site" evidence="5">
    <location>
        <position position="25"/>
    </location>
    <ligand>
        <name>3-phosphoshikimate</name>
        <dbReference type="ChEBI" id="CHEBI:145989"/>
    </ligand>
</feature>
<reference evidence="7" key="1">
    <citation type="journal article" date="2021" name="Environ. Microbiol.">
        <title>New insights into the diversity and evolution of the archaeal mobilome from three complete genomes of Saccharolobus shibatae.</title>
        <authorList>
            <person name="Medvedeva S."/>
            <person name="Brandt D."/>
            <person name="Cvirkaite-Krupovic V."/>
            <person name="Liu Y."/>
            <person name="Severinov K."/>
            <person name="Ishino S."/>
            <person name="Ishino Y."/>
            <person name="Prangishvili D."/>
            <person name="Kalinowski J."/>
            <person name="Krupovic M."/>
        </authorList>
    </citation>
    <scope>NUCLEOTIDE SEQUENCE</scope>
    <source>
        <strain evidence="7">B12</strain>
    </source>
</reference>
<dbReference type="RefSeq" id="WP_218266562.1">
    <property type="nucleotide sequence ID" value="NZ_CP077717.1"/>
</dbReference>
<feature type="binding site" evidence="5">
    <location>
        <position position="20"/>
    </location>
    <ligand>
        <name>3-phosphoshikimate</name>
        <dbReference type="ChEBI" id="CHEBI:145989"/>
    </ligand>
</feature>
<feature type="binding site" evidence="5">
    <location>
        <position position="21"/>
    </location>
    <ligand>
        <name>3-phosphoshikimate</name>
        <dbReference type="ChEBI" id="CHEBI:145989"/>
    </ligand>
</feature>
<keyword evidence="4 5" id="KW-0057">Aromatic amino acid biosynthesis</keyword>
<dbReference type="NCBIfam" id="TIGR01356">
    <property type="entry name" value="aroA"/>
    <property type="match status" value="1"/>
</dbReference>
<feature type="binding site" evidence="5">
    <location>
        <position position="85"/>
    </location>
    <ligand>
        <name>phosphoenolpyruvate</name>
        <dbReference type="ChEBI" id="CHEBI:58702"/>
    </ligand>
</feature>
<dbReference type="OrthoDB" id="43788at2157"/>
<feature type="binding site" evidence="5">
    <location>
        <position position="156"/>
    </location>
    <ligand>
        <name>phosphoenolpyruvate</name>
        <dbReference type="ChEBI" id="CHEBI:58702"/>
    </ligand>
</feature>
<dbReference type="PANTHER" id="PTHR21090">
    <property type="entry name" value="AROM/DEHYDROQUINATE SYNTHASE"/>
    <property type="match status" value="1"/>
</dbReference>
<comment type="similarity">
    <text evidence="5">Belongs to the EPSP synthase family.</text>
</comment>
<dbReference type="GO" id="GO:0005737">
    <property type="term" value="C:cytoplasm"/>
    <property type="evidence" value="ECO:0007669"/>
    <property type="project" value="UniProtKB-SubCell"/>
</dbReference>
<sequence>MIVRIYPSEISGTIKAPQSKSLAIRLIFLSLFTRIHLHNLVLSEDVIDAINSVRALGVEVKNNSEFIPPEKLEIKKKFIKLKGSGTTLRMLIPIVAAIGGEVTIDAEESLRRRPLKRIVEALSNYGISFSSSSLPLTITGKLSSNNIKISGDESSQYISGLIYALHILNGGSIEILPPISSKSYILLTVDLFNRFGSNVKFYGNKIHINPNNLVEFQGEVAGDYGLASFYALSALVSGGRTTIVNLWEPKEYFGDHNIVKIFREMGATSEYSDGKWYVEAKDKYSPIKVNIDDAPDLAMTIAGLAAIAEGTSEITGIERLRIKESDRIESIRKVLGLYSVGSEVKSNSILIFGINKRMLSSPVTDCLNDHRVAMMSSALALVNGGVITSAECVSKSNPNYWQDLLSLNAKISIE</sequence>
<comment type="caution">
    <text evidence="5">Lacks conserved residue(s) required for the propagation of feature annotation.</text>
</comment>
<evidence type="ECO:0000259" key="6">
    <source>
        <dbReference type="Pfam" id="PF00275"/>
    </source>
</evidence>
<comment type="subcellular location">
    <subcellularLocation>
        <location evidence="5">Cytoplasm</location>
    </subcellularLocation>
</comment>
<organism evidence="7 8">
    <name type="scientific">Saccharolobus shibatae (strain ATCC 51178 / DSM 5389 / JCM 8931 / NBRC 15437 / B12)</name>
    <name type="common">Sulfolobus shibatae</name>
    <dbReference type="NCBI Taxonomy" id="523848"/>
    <lineage>
        <taxon>Archaea</taxon>
        <taxon>Thermoproteota</taxon>
        <taxon>Thermoprotei</taxon>
        <taxon>Sulfolobales</taxon>
        <taxon>Sulfolobaceae</taxon>
        <taxon>Saccharolobus</taxon>
    </lineage>
</organism>
<dbReference type="UniPathway" id="UPA00053"/>
<evidence type="ECO:0000256" key="4">
    <source>
        <dbReference type="ARBA" id="ARBA00023141"/>
    </source>
</evidence>
<feature type="binding site" evidence="5">
    <location>
        <position position="371"/>
    </location>
    <ligand>
        <name>phosphoenolpyruvate</name>
        <dbReference type="ChEBI" id="CHEBI:58702"/>
    </ligand>
</feature>
<dbReference type="GeneID" id="65564604"/>
<dbReference type="GO" id="GO:0009423">
    <property type="term" value="P:chorismate biosynthetic process"/>
    <property type="evidence" value="ECO:0007669"/>
    <property type="project" value="UniProtKB-UniRule"/>
</dbReference>
<dbReference type="PANTHER" id="PTHR21090:SF5">
    <property type="entry name" value="PENTAFUNCTIONAL AROM POLYPEPTIDE"/>
    <property type="match status" value="1"/>
</dbReference>
<keyword evidence="1 5" id="KW-0963">Cytoplasm</keyword>
<comment type="function">
    <text evidence="5">Catalyzes the transfer of the enolpyruvyl moiety of phosphoenolpyruvate (PEP) to the 5-hydroxyl of shikimate-3-phosphate (S3P) to produce enolpyruvyl shikimate-3-phosphate and inorganic phosphate.</text>
</comment>
<feature type="binding site" evidence="5">
    <location>
        <position position="323"/>
    </location>
    <ligand>
        <name>3-phosphoshikimate</name>
        <dbReference type="ChEBI" id="CHEBI:145989"/>
    </ligand>
</feature>
<dbReference type="KEGG" id="sshi:J5U23_03129"/>
<dbReference type="EMBL" id="CP077717">
    <property type="protein sequence ID" value="QXJ30233.1"/>
    <property type="molecule type" value="Genomic_DNA"/>
</dbReference>
<evidence type="ECO:0000313" key="7">
    <source>
        <dbReference type="EMBL" id="QXJ30233.1"/>
    </source>
</evidence>
<evidence type="ECO:0000256" key="2">
    <source>
        <dbReference type="ARBA" id="ARBA00022605"/>
    </source>
</evidence>
<evidence type="ECO:0000256" key="5">
    <source>
        <dbReference type="HAMAP-Rule" id="MF_00210"/>
    </source>
</evidence>
<dbReference type="Proteomes" id="UP000694018">
    <property type="component" value="Chromosome"/>
</dbReference>
<dbReference type="HAMAP" id="MF_00210">
    <property type="entry name" value="EPSP_synth"/>
    <property type="match status" value="1"/>
</dbReference>
<comment type="pathway">
    <text evidence="5">Metabolic intermediate biosynthesis; chorismate biosynthesis.</text>
</comment>
<dbReference type="GO" id="GO:0009073">
    <property type="term" value="P:aromatic amino acid family biosynthetic process"/>
    <property type="evidence" value="ECO:0007669"/>
    <property type="project" value="UniProtKB-KW"/>
</dbReference>
<feature type="binding site" evidence="5">
    <location>
        <position position="155"/>
    </location>
    <ligand>
        <name>3-phosphoshikimate</name>
        <dbReference type="ChEBI" id="CHEBI:145989"/>
    </ligand>
</feature>
<dbReference type="Pfam" id="PF00275">
    <property type="entry name" value="EPSP_synthase"/>
    <property type="match status" value="1"/>
</dbReference>
<feature type="binding site" evidence="5">
    <location>
        <position position="395"/>
    </location>
    <ligand>
        <name>phosphoenolpyruvate</name>
        <dbReference type="ChEBI" id="CHEBI:58702"/>
    </ligand>
</feature>
<comment type="catalytic activity">
    <reaction evidence="5">
        <text>3-phosphoshikimate + phosphoenolpyruvate = 5-O-(1-carboxyvinyl)-3-phosphoshikimate + phosphate</text>
        <dbReference type="Rhea" id="RHEA:21256"/>
        <dbReference type="ChEBI" id="CHEBI:43474"/>
        <dbReference type="ChEBI" id="CHEBI:57701"/>
        <dbReference type="ChEBI" id="CHEBI:58702"/>
        <dbReference type="ChEBI" id="CHEBI:145989"/>
        <dbReference type="EC" id="2.5.1.19"/>
    </reaction>
</comment>
<dbReference type="InterPro" id="IPR001986">
    <property type="entry name" value="Enolpyruvate_Tfrase_dom"/>
</dbReference>
<feature type="binding site" evidence="5">
    <location>
        <position position="327"/>
    </location>
    <ligand>
        <name>phosphoenolpyruvate</name>
        <dbReference type="ChEBI" id="CHEBI:58702"/>
    </ligand>
</feature>
<feature type="binding site" evidence="5">
    <location>
        <position position="156"/>
    </location>
    <ligand>
        <name>3-phosphoshikimate</name>
        <dbReference type="ChEBI" id="CHEBI:145989"/>
    </ligand>
</feature>
<dbReference type="AlphaFoldDB" id="A0A8F5BS04"/>
<keyword evidence="3 5" id="KW-0808">Transferase</keyword>
<proteinExistence type="inferred from homology"/>
<dbReference type="InterPro" id="IPR006264">
    <property type="entry name" value="EPSP_synthase"/>
</dbReference>
<gene>
    <name evidence="5" type="primary">aroA</name>
    <name evidence="7" type="ORF">J5U23_03129</name>
</gene>
<dbReference type="GO" id="GO:0003866">
    <property type="term" value="F:3-phosphoshikimate 1-carboxyvinyltransferase activity"/>
    <property type="evidence" value="ECO:0007669"/>
    <property type="project" value="UniProtKB-UniRule"/>
</dbReference>